<keyword evidence="8" id="KW-0407">Ion channel</keyword>
<keyword evidence="3" id="KW-0813">Transport</keyword>
<keyword evidence="7 9" id="KW-0472">Membrane</keyword>
<evidence type="ECO:0000313" key="10">
    <source>
        <dbReference type="Ensembl" id="ENSLLTP00000016253.1"/>
    </source>
</evidence>
<evidence type="ECO:0000256" key="8">
    <source>
        <dbReference type="ARBA" id="ARBA00023303"/>
    </source>
</evidence>
<evidence type="ECO:0000256" key="1">
    <source>
        <dbReference type="ARBA" id="ARBA00004141"/>
    </source>
</evidence>
<dbReference type="GO" id="GO:0016020">
    <property type="term" value="C:membrane"/>
    <property type="evidence" value="ECO:0007669"/>
    <property type="project" value="UniProtKB-SubCell"/>
</dbReference>
<name>A0A8C5SGM6_LATLA</name>
<reference evidence="10" key="2">
    <citation type="submission" date="2025-09" db="UniProtKB">
        <authorList>
            <consortium name="Ensembl"/>
        </authorList>
    </citation>
    <scope>IDENTIFICATION</scope>
</reference>
<dbReference type="GO" id="GO:0034220">
    <property type="term" value="P:monoatomic ion transmembrane transport"/>
    <property type="evidence" value="ECO:0007669"/>
    <property type="project" value="UniProtKB-KW"/>
</dbReference>
<organism evidence="10 11">
    <name type="scientific">Laticauda laticaudata</name>
    <name type="common">Blue-ringed sea krait</name>
    <name type="synonym">Blue-lipped sea krait</name>
    <dbReference type="NCBI Taxonomy" id="8630"/>
    <lineage>
        <taxon>Eukaryota</taxon>
        <taxon>Metazoa</taxon>
        <taxon>Chordata</taxon>
        <taxon>Craniata</taxon>
        <taxon>Vertebrata</taxon>
        <taxon>Euteleostomi</taxon>
        <taxon>Lepidosauria</taxon>
        <taxon>Squamata</taxon>
        <taxon>Bifurcata</taxon>
        <taxon>Unidentata</taxon>
        <taxon>Episquamata</taxon>
        <taxon>Toxicofera</taxon>
        <taxon>Serpentes</taxon>
        <taxon>Colubroidea</taxon>
        <taxon>Elapidae</taxon>
        <taxon>Laticaudinae</taxon>
        <taxon>Laticauda</taxon>
    </lineage>
</organism>
<sequence>MQFKQCVEKLLQEKLILNFIGTIILAVTEKIMEHEFTCAPHPYNQIYFGIFLLAPAGIFFFLNFIIQGYILNSFDVKKDNWCCMVWQSSFPPWMWFAIVLLDGSYLQCAMSTNHNASTKPTNIEMSTISKVSCCFILYFI</sequence>
<keyword evidence="5 9" id="KW-1133">Transmembrane helix</keyword>
<dbReference type="Proteomes" id="UP000694406">
    <property type="component" value="Unplaced"/>
</dbReference>
<dbReference type="Ensembl" id="ENSLLTT00000016870.1">
    <property type="protein sequence ID" value="ENSLLTP00000016253.1"/>
    <property type="gene ID" value="ENSLLTG00000012427.1"/>
</dbReference>
<keyword evidence="11" id="KW-1185">Reference proteome</keyword>
<accession>A0A8C5SGM6</accession>
<proteinExistence type="inferred from homology"/>
<dbReference type="GeneTree" id="ENSGT01000000221917"/>
<evidence type="ECO:0000313" key="11">
    <source>
        <dbReference type="Proteomes" id="UP000694406"/>
    </source>
</evidence>
<keyword evidence="4 9" id="KW-0812">Transmembrane</keyword>
<evidence type="ECO:0000256" key="4">
    <source>
        <dbReference type="ARBA" id="ARBA00022692"/>
    </source>
</evidence>
<dbReference type="GO" id="GO:1904669">
    <property type="term" value="P:ATP export"/>
    <property type="evidence" value="ECO:0007669"/>
    <property type="project" value="UniProtKB-ARBA"/>
</dbReference>
<evidence type="ECO:0000256" key="9">
    <source>
        <dbReference type="SAM" id="Phobius"/>
    </source>
</evidence>
<protein>
    <submittedName>
        <fullName evidence="10">Uncharacterized protein</fullName>
    </submittedName>
</protein>
<feature type="transmembrane region" description="Helical" evidence="9">
    <location>
        <begin position="90"/>
        <end position="109"/>
    </location>
</feature>
<dbReference type="Pfam" id="PF14798">
    <property type="entry name" value="Ca_hom_mod"/>
    <property type="match status" value="1"/>
</dbReference>
<dbReference type="InterPro" id="IPR029569">
    <property type="entry name" value="CALHM"/>
</dbReference>
<comment type="subcellular location">
    <subcellularLocation>
        <location evidence="1">Membrane</location>
        <topology evidence="1">Multi-pass membrane protein</topology>
    </subcellularLocation>
</comment>
<dbReference type="AlphaFoldDB" id="A0A8C5SGM6"/>
<evidence type="ECO:0000256" key="6">
    <source>
        <dbReference type="ARBA" id="ARBA00023065"/>
    </source>
</evidence>
<evidence type="ECO:0000256" key="3">
    <source>
        <dbReference type="ARBA" id="ARBA00022448"/>
    </source>
</evidence>
<evidence type="ECO:0000256" key="5">
    <source>
        <dbReference type="ARBA" id="ARBA00022989"/>
    </source>
</evidence>
<comment type="similarity">
    <text evidence="2">Belongs to the CALHM family.</text>
</comment>
<evidence type="ECO:0000256" key="2">
    <source>
        <dbReference type="ARBA" id="ARBA00008497"/>
    </source>
</evidence>
<feature type="transmembrane region" description="Helical" evidence="9">
    <location>
        <begin position="46"/>
        <end position="70"/>
    </location>
</feature>
<reference evidence="10" key="1">
    <citation type="submission" date="2025-08" db="UniProtKB">
        <authorList>
            <consortium name="Ensembl"/>
        </authorList>
    </citation>
    <scope>IDENTIFICATION</scope>
</reference>
<keyword evidence="6" id="KW-0406">Ion transport</keyword>
<evidence type="ECO:0000256" key="7">
    <source>
        <dbReference type="ARBA" id="ARBA00023136"/>
    </source>
</evidence>